<evidence type="ECO:0000313" key="3">
    <source>
        <dbReference type="Proteomes" id="UP000199301"/>
    </source>
</evidence>
<dbReference type="InterPro" id="IPR029058">
    <property type="entry name" value="AB_hydrolase_fold"/>
</dbReference>
<protein>
    <recommendedName>
        <fullName evidence="4">Alpha/beta hydrolase family protein</fullName>
    </recommendedName>
</protein>
<evidence type="ECO:0000313" key="2">
    <source>
        <dbReference type="EMBL" id="SDQ29058.1"/>
    </source>
</evidence>
<sequence length="111" mass="11496">MPVSRMFPAKVRLNSRRRPARCADSAGSGIDSRHAGHGTTALASIRAQLPVDDGPIGVLGGSLGGAVALRVLADAGIPVAAAAVVNAAIRMRSVVDLLSDDYRRQARWTPA</sequence>
<organism evidence="2 3">
    <name type="scientific">Actinopolyspora saharensis</name>
    <dbReference type="NCBI Taxonomy" id="995062"/>
    <lineage>
        <taxon>Bacteria</taxon>
        <taxon>Bacillati</taxon>
        <taxon>Actinomycetota</taxon>
        <taxon>Actinomycetes</taxon>
        <taxon>Actinopolysporales</taxon>
        <taxon>Actinopolysporaceae</taxon>
        <taxon>Actinopolyspora</taxon>
    </lineage>
</organism>
<dbReference type="Proteomes" id="UP000199301">
    <property type="component" value="Unassembled WGS sequence"/>
</dbReference>
<keyword evidence="3" id="KW-1185">Reference proteome</keyword>
<dbReference type="STRING" id="995062.SAMN04489718_1154"/>
<dbReference type="EMBL" id="FNKO01000001">
    <property type="protein sequence ID" value="SDQ29058.1"/>
    <property type="molecule type" value="Genomic_DNA"/>
</dbReference>
<name>A0A1H0ZNF4_9ACTN</name>
<evidence type="ECO:0008006" key="4">
    <source>
        <dbReference type="Google" id="ProtNLM"/>
    </source>
</evidence>
<evidence type="ECO:0000256" key="1">
    <source>
        <dbReference type="SAM" id="MobiDB-lite"/>
    </source>
</evidence>
<feature type="region of interest" description="Disordered" evidence="1">
    <location>
        <begin position="15"/>
        <end position="35"/>
    </location>
</feature>
<reference evidence="3" key="1">
    <citation type="submission" date="2016-10" db="EMBL/GenBank/DDBJ databases">
        <authorList>
            <person name="Varghese N."/>
            <person name="Submissions S."/>
        </authorList>
    </citation>
    <scope>NUCLEOTIDE SEQUENCE [LARGE SCALE GENOMIC DNA]</scope>
    <source>
        <strain evidence="3">DSM 45459</strain>
    </source>
</reference>
<proteinExistence type="predicted"/>
<dbReference type="Gene3D" id="3.40.50.1820">
    <property type="entry name" value="alpha/beta hydrolase"/>
    <property type="match status" value="1"/>
</dbReference>
<accession>A0A1H0ZNF4</accession>
<gene>
    <name evidence="2" type="ORF">SAMN04489718_1154</name>
</gene>
<dbReference type="SUPFAM" id="SSF53474">
    <property type="entry name" value="alpha/beta-Hydrolases"/>
    <property type="match status" value="1"/>
</dbReference>
<dbReference type="AlphaFoldDB" id="A0A1H0ZNF4"/>